<dbReference type="NCBIfam" id="TIGR00254">
    <property type="entry name" value="GGDEF"/>
    <property type="match status" value="1"/>
</dbReference>
<dbReference type="GO" id="GO:0071111">
    <property type="term" value="F:cyclic-guanylate-specific phosphodiesterase activity"/>
    <property type="evidence" value="ECO:0007669"/>
    <property type="project" value="UniProtKB-EC"/>
</dbReference>
<dbReference type="Gene3D" id="3.20.20.450">
    <property type="entry name" value="EAL domain"/>
    <property type="match status" value="1"/>
</dbReference>
<dbReference type="Gene3D" id="3.30.70.270">
    <property type="match status" value="1"/>
</dbReference>
<dbReference type="InterPro" id="IPR035965">
    <property type="entry name" value="PAS-like_dom_sf"/>
</dbReference>
<evidence type="ECO:0000259" key="2">
    <source>
        <dbReference type="PROSITE" id="PS50113"/>
    </source>
</evidence>
<organism evidence="5 6">
    <name type="scientific">Duganella phyllosphaerae</name>
    <dbReference type="NCBI Taxonomy" id="762836"/>
    <lineage>
        <taxon>Bacteria</taxon>
        <taxon>Pseudomonadati</taxon>
        <taxon>Pseudomonadota</taxon>
        <taxon>Betaproteobacteria</taxon>
        <taxon>Burkholderiales</taxon>
        <taxon>Oxalobacteraceae</taxon>
        <taxon>Telluria group</taxon>
        <taxon>Duganella</taxon>
    </lineage>
</organism>
<evidence type="ECO:0000259" key="1">
    <source>
        <dbReference type="PROSITE" id="PS50112"/>
    </source>
</evidence>
<dbReference type="InterPro" id="IPR001633">
    <property type="entry name" value="EAL_dom"/>
</dbReference>
<dbReference type="Pfam" id="PF00563">
    <property type="entry name" value="EAL"/>
    <property type="match status" value="1"/>
</dbReference>
<dbReference type="RefSeq" id="WP_070247068.1">
    <property type="nucleotide sequence ID" value="NZ_LROM01000062.1"/>
</dbReference>
<evidence type="ECO:0000313" key="5">
    <source>
        <dbReference type="EMBL" id="OFA07235.1"/>
    </source>
</evidence>
<dbReference type="CDD" id="cd01949">
    <property type="entry name" value="GGDEF"/>
    <property type="match status" value="1"/>
</dbReference>
<dbReference type="InterPro" id="IPR029787">
    <property type="entry name" value="Nucleotide_cyclase"/>
</dbReference>
<dbReference type="InterPro" id="IPR035919">
    <property type="entry name" value="EAL_sf"/>
</dbReference>
<dbReference type="SMART" id="SM00086">
    <property type="entry name" value="PAC"/>
    <property type="match status" value="1"/>
</dbReference>
<dbReference type="Proteomes" id="UP000175989">
    <property type="component" value="Unassembled WGS sequence"/>
</dbReference>
<dbReference type="SUPFAM" id="SSF55073">
    <property type="entry name" value="Nucleotide cyclase"/>
    <property type="match status" value="1"/>
</dbReference>
<keyword evidence="6" id="KW-1185">Reference proteome</keyword>
<dbReference type="PANTHER" id="PTHR44757:SF2">
    <property type="entry name" value="BIOFILM ARCHITECTURE MAINTENANCE PROTEIN MBAA"/>
    <property type="match status" value="1"/>
</dbReference>
<reference evidence="6" key="1">
    <citation type="journal article" date="2016" name="Front. Microbiol.">
        <title>Molecular Keys to the Janthinobacterium and Duganella spp. Interaction with the Plant Pathogen Fusarium graminearum.</title>
        <authorList>
            <person name="Haack F.S."/>
            <person name="Poehlein A."/>
            <person name="Kroger C."/>
            <person name="Voigt C.A."/>
            <person name="Piepenbring M."/>
            <person name="Bode H.B."/>
            <person name="Daniel R."/>
            <person name="Schafer W."/>
            <person name="Streit W.R."/>
        </authorList>
    </citation>
    <scope>NUCLEOTIDE SEQUENCE [LARGE SCALE GENOMIC DNA]</scope>
    <source>
        <strain evidence="6">T54</strain>
    </source>
</reference>
<dbReference type="SUPFAM" id="SSF55785">
    <property type="entry name" value="PYP-like sensor domain (PAS domain)"/>
    <property type="match status" value="1"/>
</dbReference>
<comment type="caution">
    <text evidence="5">The sequence shown here is derived from an EMBL/GenBank/DDBJ whole genome shotgun (WGS) entry which is preliminary data.</text>
</comment>
<protein>
    <submittedName>
        <fullName evidence="5">Cyclic di-GMP phosphodiesterase Gmr</fullName>
        <ecNumber evidence="5">3.1.4.52</ecNumber>
    </submittedName>
</protein>
<dbReference type="SMART" id="SM00091">
    <property type="entry name" value="PAS"/>
    <property type="match status" value="1"/>
</dbReference>
<dbReference type="SUPFAM" id="SSF141868">
    <property type="entry name" value="EAL domain-like"/>
    <property type="match status" value="1"/>
</dbReference>
<feature type="domain" description="PAC" evidence="2">
    <location>
        <begin position="203"/>
        <end position="255"/>
    </location>
</feature>
<dbReference type="PROSITE" id="PS50887">
    <property type="entry name" value="GGDEF"/>
    <property type="match status" value="1"/>
</dbReference>
<keyword evidence="5" id="KW-0378">Hydrolase</keyword>
<accession>A0A1E7X472</accession>
<feature type="domain" description="GGDEF" evidence="4">
    <location>
        <begin position="287"/>
        <end position="425"/>
    </location>
</feature>
<dbReference type="OrthoDB" id="9813903at2"/>
<dbReference type="InterPro" id="IPR043128">
    <property type="entry name" value="Rev_trsase/Diguanyl_cyclase"/>
</dbReference>
<evidence type="ECO:0000313" key="6">
    <source>
        <dbReference type="Proteomes" id="UP000175989"/>
    </source>
</evidence>
<dbReference type="InterPro" id="IPR001610">
    <property type="entry name" value="PAC"/>
</dbReference>
<dbReference type="InterPro" id="IPR000160">
    <property type="entry name" value="GGDEF_dom"/>
</dbReference>
<dbReference type="CDD" id="cd00130">
    <property type="entry name" value="PAS"/>
    <property type="match status" value="1"/>
</dbReference>
<dbReference type="Pfam" id="PF13426">
    <property type="entry name" value="PAS_9"/>
    <property type="match status" value="1"/>
</dbReference>
<dbReference type="PROSITE" id="PS50113">
    <property type="entry name" value="PAC"/>
    <property type="match status" value="1"/>
</dbReference>
<dbReference type="Gene3D" id="3.30.450.20">
    <property type="entry name" value="PAS domain"/>
    <property type="match status" value="1"/>
</dbReference>
<dbReference type="AlphaFoldDB" id="A0A1E7X472"/>
<dbReference type="PROSITE" id="PS50112">
    <property type="entry name" value="PAS"/>
    <property type="match status" value="1"/>
</dbReference>
<evidence type="ECO:0000259" key="4">
    <source>
        <dbReference type="PROSITE" id="PS50887"/>
    </source>
</evidence>
<name>A0A1E7X472_9BURK</name>
<sequence>MRTHPVTDFIANSAALCDAVLRLRGHALVQELGRIVRSVTGSPLGEYLPAEAASLLTRLPAPEIHAANDAPVPTLTQDIWFDSKYFGRFTVSGRLDYSDSDRQHLASLATLAGSVLQVHSLAQRTTHAYSQVEAQLQHQAQILDHIHESVVTMDMSGFILSWNKGAERLFGYTAVEALGRNILFLYEDEDMGFDDPFVEQGGRLMEVRRKKKSGEVFWASLSLSPLCDASNRSVGLIAYLTDITERKMAEERIHHLAYYDALTNLPNRTLLTKLVDQALMVAQRSRLQGCVLFIDLNRFKLINDTLGRKIGDALLCEVARRFRTVLRDQDLVARLGGDEFAVGLFDIGQHFEASMVAQKLLATLNTPIIIDGHDLRVGGSVGISVYPQDGDDAETLLRLADIAMYRAKQEGGMGTDGDHVAFYSQDMNQGMQERMRIETGLRAALGNGELLLHYQPKFCIENGKIIGAEALVRWRHPVRGLVPPADFIPLAEATGLVVQVGEWVLEAACAQARQWKDAGLPPIRLAVNVSAREFTASLPGRVQDTLERYGLEPTWLELEITESTLMHNIDRVIGIMDRITAIGVTLSLDDFGTGYSSLSYLKRFPIDTLKIDRSFTIGLPSDANDCAIANTIISIAQQLKHKVIAEGVETVEQLAFLKNSGCDEVQGYLFAKPLEAAAFEEALRANWAPGHAHRAA</sequence>
<dbReference type="PATRIC" id="fig|762836.4.peg.1400"/>
<dbReference type="EC" id="3.1.4.52" evidence="5"/>
<dbReference type="NCBIfam" id="TIGR00229">
    <property type="entry name" value="sensory_box"/>
    <property type="match status" value="1"/>
</dbReference>
<evidence type="ECO:0000259" key="3">
    <source>
        <dbReference type="PROSITE" id="PS50883"/>
    </source>
</evidence>
<dbReference type="CDD" id="cd01948">
    <property type="entry name" value="EAL"/>
    <property type="match status" value="1"/>
</dbReference>
<dbReference type="SMART" id="SM00267">
    <property type="entry name" value="GGDEF"/>
    <property type="match status" value="1"/>
</dbReference>
<dbReference type="EMBL" id="LROM01000062">
    <property type="protein sequence ID" value="OFA07235.1"/>
    <property type="molecule type" value="Genomic_DNA"/>
</dbReference>
<dbReference type="InterPro" id="IPR000014">
    <property type="entry name" value="PAS"/>
</dbReference>
<gene>
    <name evidence="5" type="primary">gmr_7</name>
    <name evidence="5" type="ORF">DUPY_13420</name>
</gene>
<proteinExistence type="predicted"/>
<dbReference type="Pfam" id="PF00990">
    <property type="entry name" value="GGDEF"/>
    <property type="match status" value="1"/>
</dbReference>
<dbReference type="SMART" id="SM00052">
    <property type="entry name" value="EAL"/>
    <property type="match status" value="1"/>
</dbReference>
<dbReference type="InterPro" id="IPR000700">
    <property type="entry name" value="PAS-assoc_C"/>
</dbReference>
<feature type="domain" description="PAS" evidence="1">
    <location>
        <begin position="135"/>
        <end position="190"/>
    </location>
</feature>
<dbReference type="PROSITE" id="PS50883">
    <property type="entry name" value="EAL"/>
    <property type="match status" value="1"/>
</dbReference>
<feature type="domain" description="EAL" evidence="3">
    <location>
        <begin position="434"/>
        <end position="687"/>
    </location>
</feature>
<dbReference type="PANTHER" id="PTHR44757">
    <property type="entry name" value="DIGUANYLATE CYCLASE DGCP"/>
    <property type="match status" value="1"/>
</dbReference>
<dbReference type="InterPro" id="IPR052155">
    <property type="entry name" value="Biofilm_reg_signaling"/>
</dbReference>
<dbReference type="FunFam" id="3.20.20.450:FF:000001">
    <property type="entry name" value="Cyclic di-GMP phosphodiesterase yahA"/>
    <property type="match status" value="1"/>
</dbReference>